<sequence>MNYLSTSALVLGAILASGALEARDARIIGGTKADYNNWKFFGQIIGNSKGASHSRCGASYIGNNFMLTAAHCVDRVRDPKSIRIKFSPNNYTDEPENVVNVTKIIGHPSYNSKGFNSHDVALLKIDKVIAGVETITLPNLPLEQYVAPGTSLDVAGLGTEVIGNLKPSKLNEVSIEYVSNKTCIDSHEALNETNIGVTNFCAGDSTGAGLKDTCTGDSGGPLILRDGDKPVQLGIVSFGISCAKPNMYGIYADVPKFVGWINSTVAANK</sequence>
<evidence type="ECO:0000256" key="8">
    <source>
        <dbReference type="RuleBase" id="RU363034"/>
    </source>
</evidence>
<evidence type="ECO:0000256" key="3">
    <source>
        <dbReference type="ARBA" id="ARBA00022670"/>
    </source>
</evidence>
<keyword evidence="3 8" id="KW-0645">Protease</keyword>
<evidence type="ECO:0000313" key="10">
    <source>
        <dbReference type="EMBL" id="CCO44949.1"/>
    </source>
</evidence>
<evidence type="ECO:0000256" key="5">
    <source>
        <dbReference type="ARBA" id="ARBA00022801"/>
    </source>
</evidence>
<keyword evidence="7" id="KW-0325">Glycoprotein</keyword>
<accession>A0AAV2VKF1</accession>
<dbReference type="PROSITE" id="PS00135">
    <property type="entry name" value="TRYPSIN_SER"/>
    <property type="match status" value="1"/>
</dbReference>
<comment type="caution">
    <text evidence="10">The sequence shown here is derived from an EMBL/GenBank/DDBJ whole genome shotgun (WGS) entry which is preliminary data.</text>
</comment>
<dbReference type="PANTHER" id="PTHR24264">
    <property type="entry name" value="TRYPSIN-RELATED"/>
    <property type="match status" value="1"/>
</dbReference>
<keyword evidence="2" id="KW-0964">Secreted</keyword>
<dbReference type="GO" id="GO:0005615">
    <property type="term" value="C:extracellular space"/>
    <property type="evidence" value="ECO:0007669"/>
    <property type="project" value="TreeGrafter"/>
</dbReference>
<dbReference type="InterPro" id="IPR001314">
    <property type="entry name" value="Peptidase_S1A"/>
</dbReference>
<evidence type="ECO:0000313" key="11">
    <source>
        <dbReference type="Proteomes" id="UP000018211"/>
    </source>
</evidence>
<dbReference type="GO" id="GO:0004252">
    <property type="term" value="F:serine-type endopeptidase activity"/>
    <property type="evidence" value="ECO:0007669"/>
    <property type="project" value="InterPro"/>
</dbReference>
<dbReference type="Proteomes" id="UP000018211">
    <property type="component" value="Unassembled WGS sequence"/>
</dbReference>
<dbReference type="Gene3D" id="2.40.10.10">
    <property type="entry name" value="Trypsin-like serine proteases"/>
    <property type="match status" value="1"/>
</dbReference>
<name>A0AAV2VKF1_9VIBR</name>
<gene>
    <name evidence="10" type="ORF">VIBNISOn1_1300015</name>
</gene>
<organism evidence="10 11">
    <name type="scientific">Vibrio nigripulchritudo SOn1</name>
    <dbReference type="NCBI Taxonomy" id="1238450"/>
    <lineage>
        <taxon>Bacteria</taxon>
        <taxon>Pseudomonadati</taxon>
        <taxon>Pseudomonadota</taxon>
        <taxon>Gammaproteobacteria</taxon>
        <taxon>Vibrionales</taxon>
        <taxon>Vibrionaceae</taxon>
        <taxon>Vibrio</taxon>
    </lineage>
</organism>
<keyword evidence="8" id="KW-0720">Serine protease</keyword>
<evidence type="ECO:0000256" key="4">
    <source>
        <dbReference type="ARBA" id="ARBA00022729"/>
    </source>
</evidence>
<dbReference type="GO" id="GO:0006508">
    <property type="term" value="P:proteolysis"/>
    <property type="evidence" value="ECO:0007669"/>
    <property type="project" value="UniProtKB-KW"/>
</dbReference>
<dbReference type="InterPro" id="IPR018114">
    <property type="entry name" value="TRYPSIN_HIS"/>
</dbReference>
<dbReference type="InterPro" id="IPR050127">
    <property type="entry name" value="Serine_Proteases_S1"/>
</dbReference>
<dbReference type="SMART" id="SM00020">
    <property type="entry name" value="Tryp_SPc"/>
    <property type="match status" value="1"/>
</dbReference>
<dbReference type="PROSITE" id="PS00134">
    <property type="entry name" value="TRYPSIN_HIS"/>
    <property type="match status" value="1"/>
</dbReference>
<reference evidence="10 11" key="1">
    <citation type="journal article" date="2013" name="ISME J.">
        <title>Comparative genomics of pathogenic lineages of Vibrio nigripulchritudo identifies virulence-associated traits.</title>
        <authorList>
            <person name="Goudenege D."/>
            <person name="Labreuche Y."/>
            <person name="Krin E."/>
            <person name="Ansquer D."/>
            <person name="Mangenot S."/>
            <person name="Calteau A."/>
            <person name="Medigue C."/>
            <person name="Mazel D."/>
            <person name="Polz M.F."/>
            <person name="Le Roux F."/>
        </authorList>
    </citation>
    <scope>NUCLEOTIDE SEQUENCE [LARGE SCALE GENOMIC DNA]</scope>
    <source>
        <strain evidence="10 11">SOn1</strain>
    </source>
</reference>
<dbReference type="Pfam" id="PF00089">
    <property type="entry name" value="Trypsin"/>
    <property type="match status" value="1"/>
</dbReference>
<dbReference type="PANTHER" id="PTHR24264:SF65">
    <property type="entry name" value="SRCR DOMAIN-CONTAINING PROTEIN"/>
    <property type="match status" value="1"/>
</dbReference>
<keyword evidence="6" id="KW-1015">Disulfide bond</keyword>
<feature type="domain" description="Peptidase S1" evidence="9">
    <location>
        <begin position="27"/>
        <end position="266"/>
    </location>
</feature>
<dbReference type="InterPro" id="IPR033116">
    <property type="entry name" value="TRYPSIN_SER"/>
</dbReference>
<dbReference type="FunFam" id="2.40.10.10:FF:000054">
    <property type="entry name" value="Complement C1r subcomponent"/>
    <property type="match status" value="1"/>
</dbReference>
<dbReference type="RefSeq" id="WP_022610607.1">
    <property type="nucleotide sequence ID" value="NZ_LK391965.1"/>
</dbReference>
<keyword evidence="4" id="KW-0732">Signal</keyword>
<keyword evidence="5 8" id="KW-0378">Hydrolase</keyword>
<evidence type="ECO:0000259" key="9">
    <source>
        <dbReference type="PROSITE" id="PS50240"/>
    </source>
</evidence>
<dbReference type="PRINTS" id="PR00722">
    <property type="entry name" value="CHYMOTRYPSIN"/>
</dbReference>
<evidence type="ECO:0000256" key="1">
    <source>
        <dbReference type="ARBA" id="ARBA00004613"/>
    </source>
</evidence>
<comment type="subcellular location">
    <subcellularLocation>
        <location evidence="1">Secreted</location>
    </subcellularLocation>
</comment>
<dbReference type="InterPro" id="IPR009003">
    <property type="entry name" value="Peptidase_S1_PA"/>
</dbReference>
<dbReference type="PROSITE" id="PS50240">
    <property type="entry name" value="TRYPSIN_DOM"/>
    <property type="match status" value="1"/>
</dbReference>
<dbReference type="SUPFAM" id="SSF50494">
    <property type="entry name" value="Trypsin-like serine proteases"/>
    <property type="match status" value="1"/>
</dbReference>
<dbReference type="EMBL" id="CAOF01000036">
    <property type="protein sequence ID" value="CCO44949.1"/>
    <property type="molecule type" value="Genomic_DNA"/>
</dbReference>
<dbReference type="InterPro" id="IPR043504">
    <property type="entry name" value="Peptidase_S1_PA_chymotrypsin"/>
</dbReference>
<dbReference type="CDD" id="cd00190">
    <property type="entry name" value="Tryp_SPc"/>
    <property type="match status" value="1"/>
</dbReference>
<evidence type="ECO:0000256" key="6">
    <source>
        <dbReference type="ARBA" id="ARBA00023157"/>
    </source>
</evidence>
<dbReference type="InterPro" id="IPR001254">
    <property type="entry name" value="Trypsin_dom"/>
</dbReference>
<evidence type="ECO:0000256" key="2">
    <source>
        <dbReference type="ARBA" id="ARBA00022525"/>
    </source>
</evidence>
<protein>
    <submittedName>
        <fullName evidence="10">Trypsin-like serine protease</fullName>
    </submittedName>
</protein>
<proteinExistence type="predicted"/>
<evidence type="ECO:0000256" key="7">
    <source>
        <dbReference type="ARBA" id="ARBA00023180"/>
    </source>
</evidence>
<dbReference type="AlphaFoldDB" id="A0AAV2VKF1"/>